<gene>
    <name evidence="3" type="ORF">LuPra_03948</name>
</gene>
<dbReference type="AlphaFoldDB" id="A0A143PS95"/>
<dbReference type="Proteomes" id="UP000076079">
    <property type="component" value="Chromosome"/>
</dbReference>
<feature type="coiled-coil region" evidence="1">
    <location>
        <begin position="1"/>
        <end position="32"/>
    </location>
</feature>
<evidence type="ECO:0000313" key="3">
    <source>
        <dbReference type="EMBL" id="AMY10709.1"/>
    </source>
</evidence>
<reference evidence="4" key="2">
    <citation type="submission" date="2016-04" db="EMBL/GenBank/DDBJ databases">
        <title>First Complete Genome Sequence of a Subdivision 6 Acidobacterium.</title>
        <authorList>
            <person name="Huang S."/>
            <person name="Vieira S."/>
            <person name="Bunk B."/>
            <person name="Riedel T."/>
            <person name="Sproeer C."/>
            <person name="Overmann J."/>
        </authorList>
    </citation>
    <scope>NUCLEOTIDE SEQUENCE [LARGE SCALE GENOMIC DNA]</scope>
    <source>
        <strain evidence="4">DSM 100886 HEG_-6_39</strain>
    </source>
</reference>
<sequence>MTATERRLDQQQNAIEKALADAEARRKALRRLGQCPFTLGPDDIWGAKGGTLACYAGWSERRSRIVATRPLRAPQSSKTSTSPPDAQQHDGGGISTRAARHGRCTPATAMTTGQRRACEV</sequence>
<organism evidence="3 4">
    <name type="scientific">Luteitalea pratensis</name>
    <dbReference type="NCBI Taxonomy" id="1855912"/>
    <lineage>
        <taxon>Bacteria</taxon>
        <taxon>Pseudomonadati</taxon>
        <taxon>Acidobacteriota</taxon>
        <taxon>Vicinamibacteria</taxon>
        <taxon>Vicinamibacterales</taxon>
        <taxon>Vicinamibacteraceae</taxon>
        <taxon>Luteitalea</taxon>
    </lineage>
</organism>
<keyword evidence="4" id="KW-1185">Reference proteome</keyword>
<proteinExistence type="predicted"/>
<evidence type="ECO:0000256" key="2">
    <source>
        <dbReference type="SAM" id="MobiDB-lite"/>
    </source>
</evidence>
<reference evidence="3 4" key="1">
    <citation type="journal article" date="2016" name="Genome Announc.">
        <title>First Complete Genome Sequence of a Subdivision 6 Acidobacterium Strain.</title>
        <authorList>
            <person name="Huang S."/>
            <person name="Vieira S."/>
            <person name="Bunk B."/>
            <person name="Riedel T."/>
            <person name="Sproer C."/>
            <person name="Overmann J."/>
        </authorList>
    </citation>
    <scope>NUCLEOTIDE SEQUENCE [LARGE SCALE GENOMIC DNA]</scope>
    <source>
        <strain evidence="4">DSM 100886 HEG_-6_39</strain>
    </source>
</reference>
<dbReference type="STRING" id="1855912.LuPra_03948"/>
<dbReference type="EMBL" id="CP015136">
    <property type="protein sequence ID" value="AMY10709.1"/>
    <property type="molecule type" value="Genomic_DNA"/>
</dbReference>
<feature type="region of interest" description="Disordered" evidence="2">
    <location>
        <begin position="67"/>
        <end position="120"/>
    </location>
</feature>
<keyword evidence="1" id="KW-0175">Coiled coil</keyword>
<accession>A0A143PS95</accession>
<dbReference type="RefSeq" id="WP_110172319.1">
    <property type="nucleotide sequence ID" value="NZ_CP015136.1"/>
</dbReference>
<dbReference type="KEGG" id="abac:LuPra_03948"/>
<protein>
    <submittedName>
        <fullName evidence="3">Uncharacterized protein</fullName>
    </submittedName>
</protein>
<feature type="compositionally biased region" description="Polar residues" evidence="2">
    <location>
        <begin position="74"/>
        <end position="85"/>
    </location>
</feature>
<evidence type="ECO:0000313" key="4">
    <source>
        <dbReference type="Proteomes" id="UP000076079"/>
    </source>
</evidence>
<evidence type="ECO:0000256" key="1">
    <source>
        <dbReference type="SAM" id="Coils"/>
    </source>
</evidence>
<name>A0A143PS95_LUTPR</name>